<reference evidence="5 6" key="1">
    <citation type="submission" date="2012-10" db="EMBL/GenBank/DDBJ databases">
        <authorList>
            <person name="Zafar N."/>
            <person name="Inman J."/>
            <person name="Hall N."/>
            <person name="Lorenzi H."/>
            <person name="Caler E."/>
        </authorList>
    </citation>
    <scope>NUCLEOTIDE SEQUENCE [LARGE SCALE GENOMIC DNA]</scope>
    <source>
        <strain evidence="5 6">IP1</strain>
    </source>
</reference>
<evidence type="ECO:0000313" key="6">
    <source>
        <dbReference type="Proteomes" id="UP000014680"/>
    </source>
</evidence>
<keyword evidence="6" id="KW-1185">Reference proteome</keyword>
<dbReference type="AlphaFoldDB" id="A0A0A1U8A4"/>
<dbReference type="InterPro" id="IPR027806">
    <property type="entry name" value="HARBI1_dom"/>
</dbReference>
<sequence>MSLPSSRRSPRNSHSRIVETEIERLNQKTQEAIQQPIQQHSEHQRFFFEYMVDTHGGFDSLFRFLGLNPLVFLAIIPVVSDIYTARRGRKSFFYNPDDRLLLEVYESAKLFKVVMKDSFIIFNNENLQGTNLSAIVDCTITPTNAPSGSFSSKMSFYSGKYKTYCIKIEVVVNSVTGTACYVSEGEPGASHDTRL</sequence>
<protein>
    <recommendedName>
        <fullName evidence="4">DDE Tnp4 domain-containing protein</fullName>
    </recommendedName>
</protein>
<organism evidence="5 6">
    <name type="scientific">Entamoeba invadens IP1</name>
    <dbReference type="NCBI Taxonomy" id="370355"/>
    <lineage>
        <taxon>Eukaryota</taxon>
        <taxon>Amoebozoa</taxon>
        <taxon>Evosea</taxon>
        <taxon>Archamoebae</taxon>
        <taxon>Mastigamoebida</taxon>
        <taxon>Entamoebidae</taxon>
        <taxon>Entamoeba</taxon>
    </lineage>
</organism>
<proteinExistence type="predicted"/>
<gene>
    <name evidence="5" type="ORF">EIN_150020</name>
</gene>
<dbReference type="GO" id="GO:0046872">
    <property type="term" value="F:metal ion binding"/>
    <property type="evidence" value="ECO:0007669"/>
    <property type="project" value="UniProtKB-KW"/>
</dbReference>
<feature type="domain" description="DDE Tnp4" evidence="4">
    <location>
        <begin position="136"/>
        <end position="194"/>
    </location>
</feature>
<dbReference type="Pfam" id="PF13359">
    <property type="entry name" value="DDE_Tnp_4"/>
    <property type="match status" value="1"/>
</dbReference>
<name>A0A0A1U8A4_ENTIV</name>
<keyword evidence="2" id="KW-0479">Metal-binding</keyword>
<keyword evidence="3" id="KW-0472">Membrane</keyword>
<dbReference type="KEGG" id="eiv:EIN_150020"/>
<evidence type="ECO:0000313" key="5">
    <source>
        <dbReference type="EMBL" id="ELP91175.1"/>
    </source>
</evidence>
<dbReference type="GeneID" id="14890295"/>
<dbReference type="RefSeq" id="XP_004257946.1">
    <property type="nucleotide sequence ID" value="XM_004257898.1"/>
</dbReference>
<evidence type="ECO:0000256" key="2">
    <source>
        <dbReference type="ARBA" id="ARBA00022723"/>
    </source>
</evidence>
<dbReference type="EMBL" id="KB206474">
    <property type="protein sequence ID" value="ELP91175.1"/>
    <property type="molecule type" value="Genomic_DNA"/>
</dbReference>
<keyword evidence="3" id="KW-0812">Transmembrane</keyword>
<accession>A0A0A1U8A4</accession>
<evidence type="ECO:0000256" key="1">
    <source>
        <dbReference type="ARBA" id="ARBA00001968"/>
    </source>
</evidence>
<evidence type="ECO:0000256" key="3">
    <source>
        <dbReference type="SAM" id="Phobius"/>
    </source>
</evidence>
<dbReference type="Proteomes" id="UP000014680">
    <property type="component" value="Unassembled WGS sequence"/>
</dbReference>
<keyword evidence="3" id="KW-1133">Transmembrane helix</keyword>
<feature type="transmembrane region" description="Helical" evidence="3">
    <location>
        <begin position="61"/>
        <end position="83"/>
    </location>
</feature>
<evidence type="ECO:0000259" key="4">
    <source>
        <dbReference type="Pfam" id="PF13359"/>
    </source>
</evidence>
<comment type="cofactor">
    <cofactor evidence="1">
        <name>a divalent metal cation</name>
        <dbReference type="ChEBI" id="CHEBI:60240"/>
    </cofactor>
</comment>
<dbReference type="VEuPathDB" id="AmoebaDB:EIN_150020"/>